<protein>
    <submittedName>
        <fullName evidence="3">Membrane-bound lytic murein transglycosylase B</fullName>
    </submittedName>
</protein>
<evidence type="ECO:0000259" key="2">
    <source>
        <dbReference type="Pfam" id="PF13406"/>
    </source>
</evidence>
<feature type="region of interest" description="Disordered" evidence="1">
    <location>
        <begin position="1"/>
        <end position="30"/>
    </location>
</feature>
<feature type="region of interest" description="Disordered" evidence="1">
    <location>
        <begin position="278"/>
        <end position="365"/>
    </location>
</feature>
<dbReference type="InterPro" id="IPR043426">
    <property type="entry name" value="MltB-like"/>
</dbReference>
<sequence length="580" mass="59031">MARIRGRHAARRVATTAAGHRRRSGLRSARYRRGLGGTAVAAVVMAALTASQAPGVELAGDHGSDRPGSAGDRTPGDDDYATELPPLESPHPPGTSEPGGSGDTSGIPSSVLAAYKKAARSLASRTPGCGLRWELLAGIGKVESGHARGGAVDKDGTTLRPILGPVLNGKGFAHIEDTDGGRWDGDTTYDRAVGPLQFIPSTWDRWGADGNGDGRKDPNNIHDAALAAGAYLCADGRDLSSGAGLDRAVLSYNNSSDYLRTVLAWFEYYRKGTHAVPDRDLSVLPTTPGLGEPGGGSSPGAGRGGADPADDRPGKPSKPSKPGKPSAPGKPDKPGNPGEPGGDGKPGDGDDGGKPSPEPTGPHAIERVGAGKFTAVAGEDFAGHPVVKVETAKGKGVKGVRVRFEVRGETGAAFEDGARSTTVTTDAQGNATAPALSAGDRTGSFTVRATVPGKKLGSVDFAASVTAPQADTLARTSDGVLEAGKGGKFTQAVRVKATRKGKAVAHTAVTATFGEGAETGPYFGKDEQGTPIRRLVDLKTDADGVVVLPELFAGDRPGTYTLTLTAEGGASVQVKVTVKG</sequence>
<feature type="compositionally biased region" description="Gly residues" evidence="1">
    <location>
        <begin position="291"/>
        <end position="305"/>
    </location>
</feature>
<dbReference type="AlphaFoldDB" id="A0A1H9N6Z2"/>
<dbReference type="InterPro" id="IPR008964">
    <property type="entry name" value="Invasin/intimin_cell_adhesion"/>
</dbReference>
<dbReference type="Proteomes" id="UP000182841">
    <property type="component" value="Unassembled WGS sequence"/>
</dbReference>
<dbReference type="SUPFAM" id="SSF53955">
    <property type="entry name" value="Lysozyme-like"/>
    <property type="match status" value="1"/>
</dbReference>
<dbReference type="RefSeq" id="WP_079171624.1">
    <property type="nucleotide sequence ID" value="NZ_FOGO01000001.1"/>
</dbReference>
<keyword evidence="4" id="KW-1185">Reference proteome</keyword>
<dbReference type="GO" id="GO:0008933">
    <property type="term" value="F:peptidoglycan lytic transglycosylase activity"/>
    <property type="evidence" value="ECO:0007669"/>
    <property type="project" value="TreeGrafter"/>
</dbReference>
<dbReference type="PANTHER" id="PTHR30163:SF8">
    <property type="entry name" value="LYTIC MUREIN TRANSGLYCOSYLASE"/>
    <property type="match status" value="1"/>
</dbReference>
<organism evidence="3 4">
    <name type="scientific">Streptomyces qinglanensis</name>
    <dbReference type="NCBI Taxonomy" id="943816"/>
    <lineage>
        <taxon>Bacteria</taxon>
        <taxon>Bacillati</taxon>
        <taxon>Actinomycetota</taxon>
        <taxon>Actinomycetes</taxon>
        <taxon>Kitasatosporales</taxon>
        <taxon>Streptomycetaceae</taxon>
        <taxon>Streptomyces</taxon>
    </lineage>
</organism>
<evidence type="ECO:0000313" key="4">
    <source>
        <dbReference type="Proteomes" id="UP000182841"/>
    </source>
</evidence>
<feature type="compositionally biased region" description="Basic residues" evidence="1">
    <location>
        <begin position="19"/>
        <end position="30"/>
    </location>
</feature>
<dbReference type="InterPro" id="IPR013783">
    <property type="entry name" value="Ig-like_fold"/>
</dbReference>
<gene>
    <name evidence="3" type="ORF">SAMN05421870_101152</name>
</gene>
<dbReference type="GO" id="GO:0005975">
    <property type="term" value="P:carbohydrate metabolic process"/>
    <property type="evidence" value="ECO:0007669"/>
    <property type="project" value="UniProtKB-ARBA"/>
</dbReference>
<dbReference type="Gene3D" id="2.60.40.10">
    <property type="entry name" value="Immunoglobulins"/>
    <property type="match status" value="1"/>
</dbReference>
<dbReference type="GO" id="GO:0009253">
    <property type="term" value="P:peptidoglycan catabolic process"/>
    <property type="evidence" value="ECO:0007669"/>
    <property type="project" value="TreeGrafter"/>
</dbReference>
<dbReference type="SUPFAM" id="SSF49373">
    <property type="entry name" value="Invasin/intimin cell-adhesion fragments"/>
    <property type="match status" value="1"/>
</dbReference>
<feature type="region of interest" description="Disordered" evidence="1">
    <location>
        <begin position="56"/>
        <end position="108"/>
    </location>
</feature>
<name>A0A1H9N6Z2_9ACTN</name>
<dbReference type="PANTHER" id="PTHR30163">
    <property type="entry name" value="MEMBRANE-BOUND LYTIC MUREIN TRANSGLYCOSYLASE B"/>
    <property type="match status" value="1"/>
</dbReference>
<dbReference type="STRING" id="943816.AN217_11260"/>
<reference evidence="4" key="1">
    <citation type="submission" date="2016-10" db="EMBL/GenBank/DDBJ databases">
        <authorList>
            <person name="Varghese N."/>
            <person name="Submissions S."/>
        </authorList>
    </citation>
    <scope>NUCLEOTIDE SEQUENCE [LARGE SCALE GENOMIC DNA]</scope>
    <source>
        <strain evidence="4">CGMCC 4.6825</strain>
    </source>
</reference>
<dbReference type="Pfam" id="PF13406">
    <property type="entry name" value="SLT_2"/>
    <property type="match status" value="1"/>
</dbReference>
<dbReference type="InterPro" id="IPR023346">
    <property type="entry name" value="Lysozyme-like_dom_sf"/>
</dbReference>
<dbReference type="CDD" id="cd13399">
    <property type="entry name" value="Slt35-like"/>
    <property type="match status" value="1"/>
</dbReference>
<feature type="compositionally biased region" description="Basic residues" evidence="1">
    <location>
        <begin position="1"/>
        <end position="11"/>
    </location>
</feature>
<dbReference type="Gene3D" id="1.10.530.10">
    <property type="match status" value="1"/>
</dbReference>
<evidence type="ECO:0000313" key="3">
    <source>
        <dbReference type="EMBL" id="SER31682.1"/>
    </source>
</evidence>
<proteinExistence type="predicted"/>
<dbReference type="EMBL" id="FOGO01000001">
    <property type="protein sequence ID" value="SER31682.1"/>
    <property type="molecule type" value="Genomic_DNA"/>
</dbReference>
<dbReference type="InterPro" id="IPR031304">
    <property type="entry name" value="SLT_2"/>
</dbReference>
<evidence type="ECO:0000256" key="1">
    <source>
        <dbReference type="SAM" id="MobiDB-lite"/>
    </source>
</evidence>
<accession>A0A1H9N6Z2</accession>
<feature type="domain" description="Transglycosylase SLT" evidence="2">
    <location>
        <begin position="192"/>
        <end position="235"/>
    </location>
</feature>